<dbReference type="Pfam" id="PF01041">
    <property type="entry name" value="DegT_DnrJ_EryC1"/>
    <property type="match status" value="1"/>
</dbReference>
<keyword evidence="2" id="KW-0663">Pyridoxal phosphate</keyword>
<dbReference type="GO" id="GO:0030170">
    <property type="term" value="F:pyridoxal phosphate binding"/>
    <property type="evidence" value="ECO:0007669"/>
    <property type="project" value="TreeGrafter"/>
</dbReference>
<dbReference type="SUPFAM" id="SSF53383">
    <property type="entry name" value="PLP-dependent transferases"/>
    <property type="match status" value="1"/>
</dbReference>
<dbReference type="Gene3D" id="3.90.1150.10">
    <property type="entry name" value="Aspartate Aminotransferase, domain 1"/>
    <property type="match status" value="1"/>
</dbReference>
<dbReference type="AlphaFoldDB" id="A0A8F9TUM2"/>
<dbReference type="Proteomes" id="UP000825051">
    <property type="component" value="Chromosome"/>
</dbReference>
<dbReference type="InterPro" id="IPR000653">
    <property type="entry name" value="DegT/StrS_aminotransferase"/>
</dbReference>
<proteinExistence type="inferred from homology"/>
<evidence type="ECO:0000313" key="4">
    <source>
        <dbReference type="Proteomes" id="UP000825051"/>
    </source>
</evidence>
<protein>
    <submittedName>
        <fullName evidence="3">DegT/DnrJ/EryC1/StrS family aminotransferase</fullName>
    </submittedName>
</protein>
<evidence type="ECO:0000313" key="3">
    <source>
        <dbReference type="EMBL" id="QYM78306.1"/>
    </source>
</evidence>
<dbReference type="PANTHER" id="PTHR30244:SF34">
    <property type="entry name" value="DTDP-4-AMINO-4,6-DIDEOXYGALACTOSE TRANSAMINASE"/>
    <property type="match status" value="1"/>
</dbReference>
<comment type="similarity">
    <text evidence="1 2">Belongs to the DegT/DnrJ/EryC1 family.</text>
</comment>
<dbReference type="InterPro" id="IPR015422">
    <property type="entry name" value="PyrdxlP-dep_Trfase_small"/>
</dbReference>
<dbReference type="KEGG" id="ole:K0B96_13490"/>
<keyword evidence="3" id="KW-0808">Transferase</keyword>
<dbReference type="RefSeq" id="WP_220161410.1">
    <property type="nucleotide sequence ID" value="NZ_CP080507.1"/>
</dbReference>
<sequence>MSSTLAPAASKLALLGGTPVGKITYPKFPTFTDRAIERTAEMLRAGKLFGLGKKHVPEIGEAEAVISRYHGNRHVMATSSGHAALQSALAGLEICCGDEVITTPYTWGASISCILHQTAIPIFVDVERETGLIDPAQIEAAITPRTKAILAVHIFGQPANLKRLRAIADKHKLMLIEDGSQAHGAEIDGIRVGTVGDAAGFSCMGGKVLATTEAGYMVTPHESVYWKGAMIGQHMGRFSDGGMPAELAPYRDSLVYTYRVEPFNAVLLTEQFGKLDAELAERRRHANLLRGHLAGAQFLKLPNYAAGVKPSYHLLSFTFDSEAAGISRDTFAAAVKAEGLNMVGYVPSPISDWPRLHWQDYRGPRVSWLASLEAAKVDYRNLPLPNARWRVDHALETGFDMVAPNEPMVARMAEIILKVEANIDALRDHERVAGPAAPAVRG</sequence>
<reference evidence="3" key="1">
    <citation type="submission" date="2021-08" db="EMBL/GenBank/DDBJ databases">
        <title>Genome of a novel bacterium of the phylum Verrucomicrobia, Oleiharenicola sp. KSB-15.</title>
        <authorList>
            <person name="Chung J.-H."/>
            <person name="Ahn J.-H."/>
            <person name="Yoon Y."/>
            <person name="Kim D.-Y."/>
            <person name="An S.-H."/>
            <person name="Park I."/>
            <person name="Yeon J."/>
        </authorList>
    </citation>
    <scope>NUCLEOTIDE SEQUENCE</scope>
    <source>
        <strain evidence="3">KSB-15</strain>
    </source>
</reference>
<keyword evidence="3" id="KW-0032">Aminotransferase</keyword>
<dbReference type="PANTHER" id="PTHR30244">
    <property type="entry name" value="TRANSAMINASE"/>
    <property type="match status" value="1"/>
</dbReference>
<name>A0A8F9TUM2_9BACT</name>
<gene>
    <name evidence="3" type="ORF">K0B96_13490</name>
</gene>
<dbReference type="GO" id="GO:0008483">
    <property type="term" value="F:transaminase activity"/>
    <property type="evidence" value="ECO:0007669"/>
    <property type="project" value="UniProtKB-KW"/>
</dbReference>
<dbReference type="Gene3D" id="3.40.640.10">
    <property type="entry name" value="Type I PLP-dependent aspartate aminotransferase-like (Major domain)"/>
    <property type="match status" value="1"/>
</dbReference>
<organism evidence="3 4">
    <name type="scientific">Horticoccus luteus</name>
    <dbReference type="NCBI Taxonomy" id="2862869"/>
    <lineage>
        <taxon>Bacteria</taxon>
        <taxon>Pseudomonadati</taxon>
        <taxon>Verrucomicrobiota</taxon>
        <taxon>Opitutia</taxon>
        <taxon>Opitutales</taxon>
        <taxon>Opitutaceae</taxon>
        <taxon>Horticoccus</taxon>
    </lineage>
</organism>
<dbReference type="GO" id="GO:0000271">
    <property type="term" value="P:polysaccharide biosynthetic process"/>
    <property type="evidence" value="ECO:0007669"/>
    <property type="project" value="TreeGrafter"/>
</dbReference>
<evidence type="ECO:0000256" key="2">
    <source>
        <dbReference type="RuleBase" id="RU004508"/>
    </source>
</evidence>
<dbReference type="InterPro" id="IPR015424">
    <property type="entry name" value="PyrdxlP-dep_Trfase"/>
</dbReference>
<keyword evidence="4" id="KW-1185">Reference proteome</keyword>
<accession>A0A8F9TUM2</accession>
<evidence type="ECO:0000256" key="1">
    <source>
        <dbReference type="ARBA" id="ARBA00037999"/>
    </source>
</evidence>
<dbReference type="EMBL" id="CP080507">
    <property type="protein sequence ID" value="QYM78306.1"/>
    <property type="molecule type" value="Genomic_DNA"/>
</dbReference>
<dbReference type="InterPro" id="IPR015421">
    <property type="entry name" value="PyrdxlP-dep_Trfase_major"/>
</dbReference>